<dbReference type="InterPro" id="IPR012349">
    <property type="entry name" value="Split_barrel_FMN-bd"/>
</dbReference>
<dbReference type="PANTHER" id="PTHR35176">
    <property type="entry name" value="HEME OXYGENASE HI_0854-RELATED"/>
    <property type="match status" value="1"/>
</dbReference>
<evidence type="ECO:0000259" key="2">
    <source>
        <dbReference type="Pfam" id="PF01243"/>
    </source>
</evidence>
<keyword evidence="4" id="KW-1185">Reference proteome</keyword>
<dbReference type="Proteomes" id="UP000562984">
    <property type="component" value="Unassembled WGS sequence"/>
</dbReference>
<sequence>MANEPVELTDKQRQLLAQPIYAALGTVRPDNTPQVNPMWFGYDGEFLLFTHITSRAKYRNLHKNPAMSLMLVDPENPFSYLELRGKLTEVVPDPTGAYYVELQNRYGNPSSTPPPDAKDRVILKMSIDKVVGQ</sequence>
<gene>
    <name evidence="3" type="ORF">HKD39_10400</name>
</gene>
<dbReference type="Pfam" id="PF01243">
    <property type="entry name" value="PNPOx_N"/>
    <property type="match status" value="1"/>
</dbReference>
<feature type="domain" description="Pyridoxamine 5'-phosphate oxidase N-terminal" evidence="2">
    <location>
        <begin position="8"/>
        <end position="130"/>
    </location>
</feature>
<reference evidence="3 4" key="1">
    <citation type="submission" date="2020-05" db="EMBL/GenBank/DDBJ databases">
        <title>Nakamurella sp. DB0629 isolated from air conditioner.</title>
        <authorList>
            <person name="Kim D.H."/>
            <person name="Kim D.-U."/>
        </authorList>
    </citation>
    <scope>NUCLEOTIDE SEQUENCE [LARGE SCALE GENOMIC DNA]</scope>
    <source>
        <strain evidence="3 4">DB0629</strain>
    </source>
</reference>
<protein>
    <submittedName>
        <fullName evidence="3">PPOX class F420-dependent oxidoreductase</fullName>
    </submittedName>
</protein>
<keyword evidence="1" id="KW-0560">Oxidoreductase</keyword>
<dbReference type="Gene3D" id="2.30.110.10">
    <property type="entry name" value="Electron Transport, Fmn-binding Protein, Chain A"/>
    <property type="match status" value="1"/>
</dbReference>
<organism evidence="3 4">
    <name type="scientific">Nakamurella aerolata</name>
    <dbReference type="NCBI Taxonomy" id="1656892"/>
    <lineage>
        <taxon>Bacteria</taxon>
        <taxon>Bacillati</taxon>
        <taxon>Actinomycetota</taxon>
        <taxon>Actinomycetes</taxon>
        <taxon>Nakamurellales</taxon>
        <taxon>Nakamurellaceae</taxon>
        <taxon>Nakamurella</taxon>
    </lineage>
</organism>
<dbReference type="GO" id="GO:0070967">
    <property type="term" value="F:coenzyme F420 binding"/>
    <property type="evidence" value="ECO:0007669"/>
    <property type="project" value="TreeGrafter"/>
</dbReference>
<evidence type="ECO:0000313" key="3">
    <source>
        <dbReference type="EMBL" id="NNG36118.1"/>
    </source>
</evidence>
<evidence type="ECO:0000256" key="1">
    <source>
        <dbReference type="ARBA" id="ARBA00023002"/>
    </source>
</evidence>
<dbReference type="AlphaFoldDB" id="A0A849AAG3"/>
<dbReference type="GO" id="GO:0016627">
    <property type="term" value="F:oxidoreductase activity, acting on the CH-CH group of donors"/>
    <property type="evidence" value="ECO:0007669"/>
    <property type="project" value="TreeGrafter"/>
</dbReference>
<dbReference type="NCBIfam" id="TIGR03618">
    <property type="entry name" value="Rv1155_F420"/>
    <property type="match status" value="1"/>
</dbReference>
<dbReference type="PANTHER" id="PTHR35176:SF6">
    <property type="entry name" value="HEME OXYGENASE HI_0854-RELATED"/>
    <property type="match status" value="1"/>
</dbReference>
<dbReference type="InterPro" id="IPR011576">
    <property type="entry name" value="Pyridox_Oxase_N"/>
</dbReference>
<comment type="caution">
    <text evidence="3">The sequence shown here is derived from an EMBL/GenBank/DDBJ whole genome shotgun (WGS) entry which is preliminary data.</text>
</comment>
<dbReference type="InterPro" id="IPR019920">
    <property type="entry name" value="F420-binding_dom_put"/>
</dbReference>
<dbReference type="InterPro" id="IPR052019">
    <property type="entry name" value="F420H2_bilvrd_red/Heme_oxyg"/>
</dbReference>
<accession>A0A849AAG3</accession>
<dbReference type="RefSeq" id="WP_171199806.1">
    <property type="nucleotide sequence ID" value="NZ_JABEND010000005.1"/>
</dbReference>
<dbReference type="EMBL" id="JABEND010000005">
    <property type="protein sequence ID" value="NNG36118.1"/>
    <property type="molecule type" value="Genomic_DNA"/>
</dbReference>
<name>A0A849AAG3_9ACTN</name>
<dbReference type="SUPFAM" id="SSF50475">
    <property type="entry name" value="FMN-binding split barrel"/>
    <property type="match status" value="1"/>
</dbReference>
<evidence type="ECO:0000313" key="4">
    <source>
        <dbReference type="Proteomes" id="UP000562984"/>
    </source>
</evidence>
<dbReference type="GO" id="GO:0005829">
    <property type="term" value="C:cytosol"/>
    <property type="evidence" value="ECO:0007669"/>
    <property type="project" value="TreeGrafter"/>
</dbReference>
<proteinExistence type="predicted"/>